<comment type="similarity">
    <text evidence="2 10">Belongs to the TrkH potassium transport family.</text>
</comment>
<dbReference type="PIRSF" id="PIRSF002450">
    <property type="entry name" value="K+_transpter_TRK"/>
    <property type="match status" value="1"/>
</dbReference>
<feature type="transmembrane region" description="Helical" evidence="10">
    <location>
        <begin position="838"/>
        <end position="856"/>
    </location>
</feature>
<feature type="region of interest" description="Disordered" evidence="11">
    <location>
        <begin position="256"/>
        <end position="386"/>
    </location>
</feature>
<feature type="compositionally biased region" description="Basic and acidic residues" evidence="11">
    <location>
        <begin position="1031"/>
        <end position="1055"/>
    </location>
</feature>
<evidence type="ECO:0000256" key="9">
    <source>
        <dbReference type="ARBA" id="ARBA00023136"/>
    </source>
</evidence>
<dbReference type="InterPro" id="IPR051143">
    <property type="entry name" value="TrkH_K-transport"/>
</dbReference>
<evidence type="ECO:0000256" key="7">
    <source>
        <dbReference type="ARBA" id="ARBA00022989"/>
    </source>
</evidence>
<keyword evidence="9 10" id="KW-0472">Membrane</keyword>
<reference evidence="13" key="1">
    <citation type="submission" date="2015-02" db="EMBL/GenBank/DDBJ databases">
        <authorList>
            <person name="Gon?alves P."/>
        </authorList>
    </citation>
    <scope>NUCLEOTIDE SEQUENCE [LARGE SCALE GENOMIC DNA]</scope>
</reference>
<name>A0A0D6EH13_SPOSA</name>
<dbReference type="InterPro" id="IPR004773">
    <property type="entry name" value="K/Na_transp_Trk1/HKT1"/>
</dbReference>
<dbReference type="AlphaFoldDB" id="A0A0D6EH13"/>
<dbReference type="GO" id="GO:1990573">
    <property type="term" value="P:potassium ion import across plasma membrane"/>
    <property type="evidence" value="ECO:0007669"/>
    <property type="project" value="TreeGrafter"/>
</dbReference>
<feature type="transmembrane region" description="Helical" evidence="10">
    <location>
        <begin position="622"/>
        <end position="641"/>
    </location>
</feature>
<dbReference type="GO" id="GO:0005886">
    <property type="term" value="C:plasma membrane"/>
    <property type="evidence" value="ECO:0007669"/>
    <property type="project" value="InterPro"/>
</dbReference>
<dbReference type="InterPro" id="IPR015958">
    <property type="entry name" value="Trk1_fungi"/>
</dbReference>
<proteinExistence type="inferred from homology"/>
<feature type="transmembrane region" description="Helical" evidence="10">
    <location>
        <begin position="115"/>
        <end position="137"/>
    </location>
</feature>
<evidence type="ECO:0000256" key="1">
    <source>
        <dbReference type="ARBA" id="ARBA00004141"/>
    </source>
</evidence>
<dbReference type="PANTHER" id="PTHR31064">
    <property type="entry name" value="POTASSIUM TRANSPORT PROTEIN DDB_G0292412-RELATED"/>
    <property type="match status" value="1"/>
</dbReference>
<accession>A0A0D6EH13</accession>
<comment type="subcellular location">
    <subcellularLocation>
        <location evidence="1">Membrane</location>
        <topology evidence="1">Multi-pass membrane protein</topology>
    </subcellularLocation>
</comment>
<evidence type="ECO:0000256" key="10">
    <source>
        <dbReference type="PIRNR" id="PIRNR002450"/>
    </source>
</evidence>
<organism evidence="12 13">
    <name type="scientific">Sporidiobolus salmonicolor</name>
    <name type="common">Yeast-like fungus</name>
    <name type="synonym">Sporobolomyces salmonicolor</name>
    <dbReference type="NCBI Taxonomy" id="5005"/>
    <lineage>
        <taxon>Eukaryota</taxon>
        <taxon>Fungi</taxon>
        <taxon>Dikarya</taxon>
        <taxon>Basidiomycota</taxon>
        <taxon>Pucciniomycotina</taxon>
        <taxon>Microbotryomycetes</taxon>
        <taxon>Sporidiobolales</taxon>
        <taxon>Sporidiobolaceae</taxon>
        <taxon>Sporobolomyces</taxon>
    </lineage>
</organism>
<feature type="transmembrane region" description="Helical" evidence="10">
    <location>
        <begin position="72"/>
        <end position="95"/>
    </location>
</feature>
<feature type="transmembrane region" description="Helical" evidence="10">
    <location>
        <begin position="40"/>
        <end position="60"/>
    </location>
</feature>
<dbReference type="EMBL" id="CENE01000001">
    <property type="protein sequence ID" value="CEQ38870.1"/>
    <property type="molecule type" value="Genomic_DNA"/>
</dbReference>
<protein>
    <recommendedName>
        <fullName evidence="10">Potassium transport protein</fullName>
    </recommendedName>
</protein>
<dbReference type="OrthoDB" id="9999863at2759"/>
<feature type="transmembrane region" description="Helical" evidence="10">
    <location>
        <begin position="710"/>
        <end position="730"/>
    </location>
</feature>
<evidence type="ECO:0000313" key="13">
    <source>
        <dbReference type="Proteomes" id="UP000243876"/>
    </source>
</evidence>
<evidence type="ECO:0000256" key="4">
    <source>
        <dbReference type="ARBA" id="ARBA00022538"/>
    </source>
</evidence>
<dbReference type="InterPro" id="IPR003445">
    <property type="entry name" value="Cat_transpt"/>
</dbReference>
<evidence type="ECO:0000256" key="11">
    <source>
        <dbReference type="SAM" id="MobiDB-lite"/>
    </source>
</evidence>
<dbReference type="NCBIfam" id="TIGR00934">
    <property type="entry name" value="2a38euk"/>
    <property type="match status" value="1"/>
</dbReference>
<evidence type="ECO:0000256" key="8">
    <source>
        <dbReference type="ARBA" id="ARBA00023065"/>
    </source>
</evidence>
<feature type="region of interest" description="Disordered" evidence="11">
    <location>
        <begin position="191"/>
        <end position="238"/>
    </location>
</feature>
<evidence type="ECO:0000256" key="2">
    <source>
        <dbReference type="ARBA" id="ARBA00009137"/>
    </source>
</evidence>
<evidence type="ECO:0000256" key="3">
    <source>
        <dbReference type="ARBA" id="ARBA00022448"/>
    </source>
</evidence>
<dbReference type="GO" id="GO:0140107">
    <property type="term" value="F:high-affinity potassium ion transmembrane transporter activity"/>
    <property type="evidence" value="ECO:0007669"/>
    <property type="project" value="TreeGrafter"/>
</dbReference>
<keyword evidence="3 10" id="KW-0813">Transport</keyword>
<dbReference type="PANTHER" id="PTHR31064:SF30">
    <property type="entry name" value="HIGH-AFFINITY POTASSIUM TRANSPORT PROTEIN-RELATED"/>
    <property type="match status" value="1"/>
</dbReference>
<dbReference type="Pfam" id="PF02386">
    <property type="entry name" value="TrkH"/>
    <property type="match status" value="1"/>
</dbReference>
<keyword evidence="6 10" id="KW-0630">Potassium</keyword>
<keyword evidence="5 10" id="KW-0812">Transmembrane</keyword>
<keyword evidence="13" id="KW-1185">Reference proteome</keyword>
<evidence type="ECO:0000313" key="12">
    <source>
        <dbReference type="EMBL" id="CEQ38870.1"/>
    </source>
</evidence>
<feature type="compositionally biased region" description="Basic and acidic residues" evidence="11">
    <location>
        <begin position="280"/>
        <end position="297"/>
    </location>
</feature>
<dbReference type="Proteomes" id="UP000243876">
    <property type="component" value="Unassembled WGS sequence"/>
</dbReference>
<keyword evidence="8 10" id="KW-0406">Ion transport</keyword>
<feature type="transmembrane region" description="Helical" evidence="10">
    <location>
        <begin position="775"/>
        <end position="792"/>
    </location>
</feature>
<feature type="transmembrane region" description="Helical" evidence="10">
    <location>
        <begin position="653"/>
        <end position="675"/>
    </location>
</feature>
<dbReference type="GO" id="GO:0030007">
    <property type="term" value="P:intracellular potassium ion homeostasis"/>
    <property type="evidence" value="ECO:0007669"/>
    <property type="project" value="UniProtKB-UniRule"/>
</dbReference>
<keyword evidence="4 10" id="KW-0633">Potassium transport</keyword>
<evidence type="ECO:0000256" key="6">
    <source>
        <dbReference type="ARBA" id="ARBA00022958"/>
    </source>
</evidence>
<evidence type="ECO:0000256" key="5">
    <source>
        <dbReference type="ARBA" id="ARBA00022692"/>
    </source>
</evidence>
<feature type="compositionally biased region" description="Low complexity" evidence="11">
    <location>
        <begin position="1019"/>
        <end position="1030"/>
    </location>
</feature>
<sequence>MKRRLSLDRHPSTAPQLPGWLRRSEVWNKVSAFSSEHLNFYRLHLIIFIIVPFVASGIFYASNGPSPENQILYIDALFMCVSCMTVTGLNSVLLARLTIWQQVILFTVETYDLSLWTMQLLMTIGSTSFVSIIVILVRRQFFRNKFEYMVANDESARRRVNEVGEQEARLHGRAYDAFTATRIPGQSPLARLFLPSEPTTPHPSPSDSRSATAIDEEQDRNRKEAFKKKKKKPEKLSADMIKRVDVPVRINAMSVSGRLGENQSHLRAEGEIHSTGNVRPVEREAKGVEEAEARGRPDLPAVFTDEEDVGEGPLTESPQPATPEVDEPQPSATGRAIHIAEPPTPHPHIHINEPAPPVRTLRGRRSSDSAAASPHRLGSGTFPRVRTLDPRHLDHITESSPSTPTSAVFHNHDNDRDFARTRTIEFREHDSDLRLRRHRTGPINPDYPIRRMSHSNLRDMNSRTLTRMGTIGPPERAIHSGFGGFPNPLYAAADFAKAKIPALRNAVERSMTMPRTTTIMSTHSQVSGLGAHGDTAEHVKPVSYISFDAVVGRNSRFHHLTTAQQEELGGVEYRALTLLLRIVASYYLFGQLLAVLLLAPWLSHSRTYTPVIDAPDTHVNPTWFVFFQVWSAFSNNGMSLVDASMIPFQKAYFLIIVMCLLILGGNTALPVFWTISKLVPRHSRTRETLQFLLDHPRRCYIYLFPSHQTWFLVFALICLNGIDWASFLILDIGNPDIESIPTGTRVLDGLFQGTAVRAAGFSIVPLSTTAPAVQLLYVIMMYIAVYPIAVSIRSTNVYEEKSMGVYDEDFDDPDDVEAKFEKTHSATQYIGYHARKQLAFDMWWLVLAVWLICIVERHRIGSDDWPEVTIFTLIFEVVSAYGTVGLSLGNNRNNTSLSGVLSTLSKLIVLAVMIRGRHRGLPIAIDRAVLLPSDLEKHFDDTSTALSHDNPGGDFPLRTRTTRSSLNRGPRGLDAVEPMADEARVGRSRQASGMTSPGDESKPGVRGESAINMQEQDPSVSSGKETGSSSAEEKGRSEESVGGRAGGGEREEPPHNPDVVGWR</sequence>
<keyword evidence="7 10" id="KW-1133">Transmembrane helix</keyword>
<feature type="transmembrane region" description="Helical" evidence="10">
    <location>
        <begin position="578"/>
        <end position="602"/>
    </location>
</feature>
<feature type="transmembrane region" description="Helical" evidence="10">
    <location>
        <begin position="868"/>
        <end position="889"/>
    </location>
</feature>
<feature type="region of interest" description="Disordered" evidence="11">
    <location>
        <begin position="942"/>
        <end position="1063"/>
    </location>
</feature>
<gene>
    <name evidence="12" type="primary">SPOSA6832_00337</name>
</gene>
<feature type="transmembrane region" description="Helical" evidence="10">
    <location>
        <begin position="895"/>
        <end position="914"/>
    </location>
</feature>